<sequence>MAADDDDDAMTFSSVLYGVSPCRREDNDESSVDIYDGLDNTPAVSVSLAEEATPTGSSLNLFDEILIAEGTAKEASYNDLQAKHVKCLQQLQESMKKLQEIQEQNSTLQNENQSLKKNISALIKTARVEINRKDEEISNLQRRLLAFPVHQNAYSRTFFARNFEELKKNKCKDLLPENDPKTGPRTKPVISKDVPQNYPSCDPENQRLHSEKRNTSCVPRSHPKLLHSEAYSRLTSVSCSSDKEKGKKEINDDHHSKENDCRYKNKGAQTVDSITEGKLHGNTEKPVRLFKDSKNSKLKSSPYSEQRTDKFPSTLEKQPPNDRLPSKMEYSGNNRGEESQNKKQDSKTQSKDERSSIQKIRPSERNLEQQRRKDSNTGSPPEKRPSAQKLNKCYVEEKKVTESSYRKNRGTKNHEIQGRRLRSPSPPTSNKKHKHCHSKEESSKQEFESFHSKSKRHRTEERRKNKTVTIGDSKNSQAERTDAKEVTQRTEVVNKVRDCTTREQSKPCPSQETTKRAARPEEQKPTKVRRDEDQTKSKDLKLSFMQKLNLTLSPAKKQIGELKQVSQPTSRCDGETPGKFIITTAAKQKSLPSVPITDSPVPANSEPIVFISKTKVNIVSENLPEILSTESSKKISDLPNTVQCTVVDNLPDNSVETREAEETRRLPSLGSPLNQDTLSDNSFNDLEIINSVDFDSYSVIDEINGTDSDSLVEAEGPGNCEGKIVVEHPGKENNLPECVPRDAGEESKVSHREVLITDQKSHNSLLSCLDQGSHLENLCKKGVNSGPPVSDACPFPADDDNSVLSIDLNHMRCIPKAISPLNSPMRPLAKALRGESTYTGPVNSYNIDLMPESTTVCSARNQSSELNKENQKPFCTDPQVLEKESQLSMTSDELEEGEIVSDDDNLNSERNSEYNKKSRGKASSERSSLINSPHNHKGHQVQPPSKMIPYNEDKEKLTSGKTSKGKPKIGTMRCSKETKKNKSVKTDYFEKIAQITAEPSTVHEFMQMLKAVRKQIRKNYMKFKVQFPIQHFHRIIDSAILNFTSLVKYLNFSKMSKSNEILKKNLCEVIESRLKQIKRNGTIDHLFEQQQSDMKKKLWKLVDEQLDNLFDKIKKILQKLCNLINTRTEDSDGKPNKKIKENPNCPISYKTDGQKPKKPPVSVKTQRAEECVLPKPVVGNQLSKRGHHDTSKIDAHKKLVTKCTSSHTDNAKPSQARVELVKEKSVLNSESTLKSRKSEKEGAQLVENSQKSDISCGPLTEQQMSGLTFNLVNDAQMGEMFKSLLQGSGFSEKNNDFMDENHWEFRTPDKHLLRGENCGNNAVYETEESSSKETQIESKVLDGIKWPAVSPERDSTFLTRLPMPVDPDILDENCMFDIPSSPALKKSEACVLEKPKSLVSSILLEDLAVSLTIPSPLKSDAHLSFLKPDLFGSVPEDVLSAHLSEDAHLEEEDASEQEIHLALESDNSSSKSSCSSSWPSMPAAPGFQCCRSPPMQAVIMEKSNDHFVVKIRRAVPSTSPRLDQASPANDSRTSFIERGKNESVPDDELATSGSKGLPLEEMAASKKLNEEKMHDKVEKEHVTSSFETLKDPAICCENNQVPDLSKSQQESNPSVPYNILESAEDLFSNVRQEQDGNMPKPFHELSSNTSQHQDTDLIEIHQVLHNSVVPDIASDLLDPPKEVGKSSSSSVSFIEPSNKTCRSGELPNIFKLPQTHSLMVLQQKDATYATAKQLPISSSLVPLVNVFSSESQFDIGIDLTSEPPMENEVDSWDLTAEYALNSGMGSLRKEKHEPARHCVADDLLRCDVDAVVDLTAELPDKPTVEGTFARKTVSKMDSPIPGKKRKGETEETASIKRQRKESSKLSCKKNGKSLKKSKESMPAAKSSSSEKTASVRDKDPLPPTSSVLPSSLYAKNIIKKKGEVIISWTRNDDREILLECQKKGPSEKTFSSVAARLNKSSNQVEERFKQLVKLFNMSSCS</sequence>
<protein>
    <submittedName>
        <fullName evidence="1">Uncharacterized protein</fullName>
    </submittedName>
</protein>
<proteinExistence type="predicted"/>
<evidence type="ECO:0000313" key="1">
    <source>
        <dbReference type="EMBL" id="KAH8017464.1"/>
    </source>
</evidence>
<dbReference type="EMBL" id="CM037614">
    <property type="protein sequence ID" value="KAH8017464.1"/>
    <property type="molecule type" value="Genomic_DNA"/>
</dbReference>
<dbReference type="Proteomes" id="UP000827872">
    <property type="component" value="Linkage Group LG01"/>
</dbReference>
<reference evidence="1" key="1">
    <citation type="submission" date="2021-08" db="EMBL/GenBank/DDBJ databases">
        <title>The first chromosome-level gecko genome reveals the dynamic sex chromosomes of Neotropical dwarf geckos (Sphaerodactylidae: Sphaerodactylus).</title>
        <authorList>
            <person name="Pinto B.J."/>
            <person name="Keating S.E."/>
            <person name="Gamble T."/>
        </authorList>
    </citation>
    <scope>NUCLEOTIDE SEQUENCE</scope>
    <source>
        <strain evidence="1">TG3544</strain>
    </source>
</reference>
<organism evidence="1 2">
    <name type="scientific">Sphaerodactylus townsendi</name>
    <dbReference type="NCBI Taxonomy" id="933632"/>
    <lineage>
        <taxon>Eukaryota</taxon>
        <taxon>Metazoa</taxon>
        <taxon>Chordata</taxon>
        <taxon>Craniata</taxon>
        <taxon>Vertebrata</taxon>
        <taxon>Euteleostomi</taxon>
        <taxon>Lepidosauria</taxon>
        <taxon>Squamata</taxon>
        <taxon>Bifurcata</taxon>
        <taxon>Gekkota</taxon>
        <taxon>Sphaerodactylidae</taxon>
        <taxon>Sphaerodactylus</taxon>
    </lineage>
</organism>
<evidence type="ECO:0000313" key="2">
    <source>
        <dbReference type="Proteomes" id="UP000827872"/>
    </source>
</evidence>
<name>A0ACB8GCT1_9SAUR</name>
<comment type="caution">
    <text evidence="1">The sequence shown here is derived from an EMBL/GenBank/DDBJ whole genome shotgun (WGS) entry which is preliminary data.</text>
</comment>
<accession>A0ACB8GCT1</accession>
<gene>
    <name evidence="1" type="ORF">K3G42_030081</name>
</gene>
<keyword evidence="2" id="KW-1185">Reference proteome</keyword>